<feature type="domain" description="Shq1 C-terminal" evidence="2">
    <location>
        <begin position="360"/>
        <end position="527"/>
    </location>
</feature>
<dbReference type="Pfam" id="PF21413">
    <property type="entry name" value="SHQ1-like_CS"/>
    <property type="match status" value="1"/>
</dbReference>
<dbReference type="GeneID" id="94288846"/>
<evidence type="ECO:0008006" key="6">
    <source>
        <dbReference type="Google" id="ProtNLM"/>
    </source>
</evidence>
<dbReference type="PANTHER" id="PTHR12967">
    <property type="entry name" value="PROTEIN SHQ1 HOMOLOG"/>
    <property type="match status" value="1"/>
</dbReference>
<evidence type="ECO:0000259" key="3">
    <source>
        <dbReference type="Pfam" id="PF21413"/>
    </source>
</evidence>
<dbReference type="KEGG" id="phet:94288846"/>
<dbReference type="Proteomes" id="UP000674318">
    <property type="component" value="Chromosome 32"/>
</dbReference>
<dbReference type="GO" id="GO:0000493">
    <property type="term" value="P:box H/ACA snoRNP assembly"/>
    <property type="evidence" value="ECO:0007669"/>
    <property type="project" value="InterPro"/>
</dbReference>
<feature type="domain" description="SHQ1-like CS" evidence="3">
    <location>
        <begin position="3"/>
        <end position="90"/>
    </location>
</feature>
<sequence length="579" mass="63921">MITPVFECTQENGFVVVRLFLSAICKVMSAIFDINETQFTFHCTPYYLRLRFDQHLQEGKGERATYDLEANVLTVYLPKANATEIFTKLDNPAYLIATEKQRASLVQVLGDVNSSHTVTHGGDEMEELEYVQSLPDAIITGDTVVPGDGVDSGGQCSYGFANAFSGLFQKLDADVVHEVVDLHDNPDRTTREERRQLRLAAEMNDFDEDALLFAFEDTEGEVAQVLRYVPVHIKDFQNALQGNSAESGRALSSAVFASIPEVGACPVHRPDADAVEEEEETTLLGGADGRPVTVWCGNVADFKKPLIEEVQLTGGEGDVASLAGIAADAAATSMGSQTAPEIASPSLPRTRLAIPRLRPSLKFTREETEVLMRLKLPRLLFPPSPTELEALTSDLLFSEAYDDLVTEGGGCSESLWNISKLSPTLSYLDPPDTVYDACVAFARRALVYPLYRHCALLQRVWAVVGTRLLLGRNYTVRGLLRIRMILSHAEHKHLLSTIYLDPLIAYWMHVPDADERLMRVALEIHQHVSRTEPMTVTKSGGSGLRSMLVSTSKVTLNPLTLVYLGLPLSEQREDVCCEE</sequence>
<dbReference type="FunFam" id="2.60.40.790:FF:000080">
    <property type="entry name" value="Protein SHQ1 homolog"/>
    <property type="match status" value="1"/>
</dbReference>
<dbReference type="PANTHER" id="PTHR12967:SF0">
    <property type="entry name" value="PROTEIN SHQ1 HOMOLOG"/>
    <property type="match status" value="1"/>
</dbReference>
<dbReference type="RefSeq" id="XP_067754926.1">
    <property type="nucleotide sequence ID" value="XM_067898769.1"/>
</dbReference>
<dbReference type="AlphaFoldDB" id="A0A836IA28"/>
<comment type="similarity">
    <text evidence="1">Belongs to the SHQ1 family.</text>
</comment>
<dbReference type="InterPro" id="IPR048696">
    <property type="entry name" value="SHQ1-like_CS"/>
</dbReference>
<dbReference type="InterPro" id="IPR039742">
    <property type="entry name" value="Shq1"/>
</dbReference>
<dbReference type="GO" id="GO:0005737">
    <property type="term" value="C:cytoplasm"/>
    <property type="evidence" value="ECO:0007669"/>
    <property type="project" value="TreeGrafter"/>
</dbReference>
<protein>
    <recommendedName>
        <fullName evidence="6">Protein SHQ1 homolog</fullName>
    </recommendedName>
</protein>
<dbReference type="OrthoDB" id="73639at2759"/>
<evidence type="ECO:0000259" key="2">
    <source>
        <dbReference type="Pfam" id="PF04925"/>
    </source>
</evidence>
<name>A0A836IA28_9TRYP</name>
<dbReference type="Pfam" id="PF04925">
    <property type="entry name" value="SHQ1"/>
    <property type="match status" value="1"/>
</dbReference>
<dbReference type="Gene3D" id="2.60.40.790">
    <property type="match status" value="1"/>
</dbReference>
<evidence type="ECO:0000313" key="4">
    <source>
        <dbReference type="EMBL" id="KAG5496443.1"/>
    </source>
</evidence>
<dbReference type="GO" id="GO:0051082">
    <property type="term" value="F:unfolded protein binding"/>
    <property type="evidence" value="ECO:0007669"/>
    <property type="project" value="TreeGrafter"/>
</dbReference>
<reference evidence="4 5" key="1">
    <citation type="submission" date="2021-02" db="EMBL/GenBank/DDBJ databases">
        <title>Porcisia hertigi Genome sequencing and assembly.</title>
        <authorList>
            <person name="Almutairi H."/>
            <person name="Gatherer D."/>
        </authorList>
    </citation>
    <scope>NUCLEOTIDE SEQUENCE [LARGE SCALE GENOMIC DNA]</scope>
    <source>
        <strain evidence="4 5">C119</strain>
    </source>
</reference>
<evidence type="ECO:0000256" key="1">
    <source>
        <dbReference type="ARBA" id="ARBA00005607"/>
    </source>
</evidence>
<dbReference type="InterPro" id="IPR008978">
    <property type="entry name" value="HSP20-like_chaperone"/>
</dbReference>
<gene>
    <name evidence="4" type="ORF">JKF63_02745</name>
</gene>
<keyword evidence="5" id="KW-1185">Reference proteome</keyword>
<accession>A0A836IA28</accession>
<evidence type="ECO:0000313" key="5">
    <source>
        <dbReference type="Proteomes" id="UP000674318"/>
    </source>
</evidence>
<proteinExistence type="inferred from homology"/>
<dbReference type="EMBL" id="JAFJZO010000032">
    <property type="protein sequence ID" value="KAG5496443.1"/>
    <property type="molecule type" value="Genomic_DNA"/>
</dbReference>
<dbReference type="GO" id="GO:0005654">
    <property type="term" value="C:nucleoplasm"/>
    <property type="evidence" value="ECO:0007669"/>
    <property type="project" value="TreeGrafter"/>
</dbReference>
<comment type="caution">
    <text evidence="4">The sequence shown here is derived from an EMBL/GenBank/DDBJ whole genome shotgun (WGS) entry which is preliminary data.</text>
</comment>
<dbReference type="InterPro" id="IPR007009">
    <property type="entry name" value="Shq1_C"/>
</dbReference>
<organism evidence="4 5">
    <name type="scientific">Porcisia hertigi</name>
    <dbReference type="NCBI Taxonomy" id="2761500"/>
    <lineage>
        <taxon>Eukaryota</taxon>
        <taxon>Discoba</taxon>
        <taxon>Euglenozoa</taxon>
        <taxon>Kinetoplastea</taxon>
        <taxon>Metakinetoplastina</taxon>
        <taxon>Trypanosomatida</taxon>
        <taxon>Trypanosomatidae</taxon>
        <taxon>Leishmaniinae</taxon>
        <taxon>Porcisia</taxon>
    </lineage>
</organism>